<evidence type="ECO:0000313" key="2">
    <source>
        <dbReference type="Proteomes" id="UP000375525"/>
    </source>
</evidence>
<dbReference type="RefSeq" id="WP_150781455.1">
    <property type="nucleotide sequence ID" value="NZ_CABVIH010000023.1"/>
</dbReference>
<dbReference type="EMBL" id="CABVIH010000023">
    <property type="protein sequence ID" value="VVP32311.1"/>
    <property type="molecule type" value="Genomic_DNA"/>
</dbReference>
<accession>A0A5E7N5C5</accession>
<reference evidence="1 2" key="1">
    <citation type="submission" date="2019-09" db="EMBL/GenBank/DDBJ databases">
        <authorList>
            <person name="Chandra G."/>
            <person name="Truman W A."/>
        </authorList>
    </citation>
    <scope>NUCLEOTIDE SEQUENCE [LARGE SCALE GENOMIC DNA]</scope>
    <source>
        <strain evidence="1">PS880</strain>
    </source>
</reference>
<proteinExistence type="predicted"/>
<gene>
    <name evidence="1" type="ORF">PS880_04405</name>
</gene>
<evidence type="ECO:0000313" key="1">
    <source>
        <dbReference type="EMBL" id="VVP32311.1"/>
    </source>
</evidence>
<name>A0A5E7N5C5_PSEFL</name>
<sequence>MKRLIGGQPLYTKDECVFSNASVICVGNSGKSITYQIRSEHGNIGVLKEYEIEQWFNLQPLNEKTIELSINATSSGFSLAVAPTHAENIRAIVSEELYSFDNADSYVGTFYVNSTNWKRFSELLCLTDVI</sequence>
<dbReference type="AlphaFoldDB" id="A0A5E7N5C5"/>
<dbReference type="Proteomes" id="UP000375525">
    <property type="component" value="Unassembled WGS sequence"/>
</dbReference>
<organism evidence="1 2">
    <name type="scientific">Pseudomonas fluorescens</name>
    <dbReference type="NCBI Taxonomy" id="294"/>
    <lineage>
        <taxon>Bacteria</taxon>
        <taxon>Pseudomonadati</taxon>
        <taxon>Pseudomonadota</taxon>
        <taxon>Gammaproteobacteria</taxon>
        <taxon>Pseudomonadales</taxon>
        <taxon>Pseudomonadaceae</taxon>
        <taxon>Pseudomonas</taxon>
    </lineage>
</organism>
<protein>
    <submittedName>
        <fullName evidence="1">Uncharacterized protein</fullName>
    </submittedName>
</protein>